<name>A0A550BTC1_9AGAR</name>
<reference evidence="1 2" key="1">
    <citation type="journal article" date="2019" name="New Phytol.">
        <title>Comparative genomics reveals unique wood-decay strategies and fruiting body development in the Schizophyllaceae.</title>
        <authorList>
            <person name="Almasi E."/>
            <person name="Sahu N."/>
            <person name="Krizsan K."/>
            <person name="Balint B."/>
            <person name="Kovacs G.M."/>
            <person name="Kiss B."/>
            <person name="Cseklye J."/>
            <person name="Drula E."/>
            <person name="Henrissat B."/>
            <person name="Nagy I."/>
            <person name="Chovatia M."/>
            <person name="Adam C."/>
            <person name="LaButti K."/>
            <person name="Lipzen A."/>
            <person name="Riley R."/>
            <person name="Grigoriev I.V."/>
            <person name="Nagy L.G."/>
        </authorList>
    </citation>
    <scope>NUCLEOTIDE SEQUENCE [LARGE SCALE GENOMIC DNA]</scope>
    <source>
        <strain evidence="1 2">NL-1724</strain>
    </source>
</reference>
<accession>A0A550BTC1</accession>
<gene>
    <name evidence="1" type="ORF">BD626DRAFT_278774</name>
</gene>
<dbReference type="AlphaFoldDB" id="A0A550BTC1"/>
<sequence>MPLVPFLWAYNYDSAQPGHDPADLATVPRARSGAGWSSHASTSAYPIPRSTTSCCRPSGVLAPGHGTTARCLPWCLASDSLQPTSKAFLAAKQSRWRRFCVTGGEIWILLSGESVAASKRIWRATIYRCRLSSGSSSQFGMIAESSTARAATVATMS</sequence>
<protein>
    <submittedName>
        <fullName evidence="1">Uncharacterized protein</fullName>
    </submittedName>
</protein>
<evidence type="ECO:0000313" key="2">
    <source>
        <dbReference type="Proteomes" id="UP000320762"/>
    </source>
</evidence>
<dbReference type="EMBL" id="VDMD01000095">
    <property type="protein sequence ID" value="TRM55776.1"/>
    <property type="molecule type" value="Genomic_DNA"/>
</dbReference>
<evidence type="ECO:0000313" key="1">
    <source>
        <dbReference type="EMBL" id="TRM55776.1"/>
    </source>
</evidence>
<dbReference type="Proteomes" id="UP000320762">
    <property type="component" value="Unassembled WGS sequence"/>
</dbReference>
<comment type="caution">
    <text evidence="1">The sequence shown here is derived from an EMBL/GenBank/DDBJ whole genome shotgun (WGS) entry which is preliminary data.</text>
</comment>
<organism evidence="1 2">
    <name type="scientific">Schizophyllum amplum</name>
    <dbReference type="NCBI Taxonomy" id="97359"/>
    <lineage>
        <taxon>Eukaryota</taxon>
        <taxon>Fungi</taxon>
        <taxon>Dikarya</taxon>
        <taxon>Basidiomycota</taxon>
        <taxon>Agaricomycotina</taxon>
        <taxon>Agaricomycetes</taxon>
        <taxon>Agaricomycetidae</taxon>
        <taxon>Agaricales</taxon>
        <taxon>Schizophyllaceae</taxon>
        <taxon>Schizophyllum</taxon>
    </lineage>
</organism>
<keyword evidence="2" id="KW-1185">Reference proteome</keyword>
<proteinExistence type="predicted"/>